<dbReference type="AlphaFoldDB" id="A0A6V7JG21"/>
<protein>
    <submittedName>
        <fullName evidence="2">Uncharacterized protein</fullName>
    </submittedName>
</protein>
<reference evidence="2" key="1">
    <citation type="submission" date="2020-07" db="EMBL/GenBank/DDBJ databases">
        <authorList>
            <person name="Ferguson B K."/>
        </authorList>
    </citation>
    <scope>NUCLEOTIDE SEQUENCE</scope>
    <source>
        <strain evidence="2">L06</strain>
    </source>
</reference>
<organism evidence="2">
    <name type="scientific">Bracon brevicornis</name>
    <dbReference type="NCBI Taxonomy" id="1563983"/>
    <lineage>
        <taxon>Eukaryota</taxon>
        <taxon>Metazoa</taxon>
        <taxon>Ecdysozoa</taxon>
        <taxon>Arthropoda</taxon>
        <taxon>Hexapoda</taxon>
        <taxon>Insecta</taxon>
        <taxon>Pterygota</taxon>
        <taxon>Neoptera</taxon>
        <taxon>Endopterygota</taxon>
        <taxon>Hymenoptera</taxon>
        <taxon>Apocrita</taxon>
        <taxon>Ichneumonoidea</taxon>
        <taxon>Braconidae</taxon>
        <taxon>Braconinae</taxon>
        <taxon>Bracon</taxon>
    </lineage>
</organism>
<accession>A0A6V7JG21</accession>
<name>A0A6V7JG21_9HYME</name>
<dbReference type="EMBL" id="CADCXW020000016">
    <property type="protein sequence ID" value="CAD1551201.1"/>
    <property type="molecule type" value="Genomic_DNA"/>
</dbReference>
<gene>
    <name evidence="2" type="ORF">BBRV_LOCUS52123</name>
</gene>
<feature type="region of interest" description="Disordered" evidence="1">
    <location>
        <begin position="12"/>
        <end position="36"/>
    </location>
</feature>
<proteinExistence type="predicted"/>
<evidence type="ECO:0000256" key="1">
    <source>
        <dbReference type="SAM" id="MobiDB-lite"/>
    </source>
</evidence>
<evidence type="ECO:0000313" key="2">
    <source>
        <dbReference type="EMBL" id="CAD1551201.1"/>
    </source>
</evidence>
<sequence>MERDEIKNILAEVWNDRHQGADQGGPGPQWENRPQRSRGTLDLQGALNHVRPFNGGSADELAVFLQSVKGAPELVALGNEHALLKGILTGRLEENAMEQLKHCNIHNLRAVEGGNEGNFWENQKFD</sequence>